<feature type="transmembrane region" description="Helical" evidence="6">
    <location>
        <begin position="305"/>
        <end position="326"/>
    </location>
</feature>
<dbReference type="GO" id="GO:0005886">
    <property type="term" value="C:plasma membrane"/>
    <property type="evidence" value="ECO:0007669"/>
    <property type="project" value="UniProtKB-SubCell"/>
</dbReference>
<evidence type="ECO:0000256" key="4">
    <source>
        <dbReference type="ARBA" id="ARBA00022989"/>
    </source>
</evidence>
<dbReference type="AlphaFoldDB" id="A0A161LVF9"/>
<dbReference type="PANTHER" id="PTHR30250:SF11">
    <property type="entry name" value="O-ANTIGEN TRANSPORTER-RELATED"/>
    <property type="match status" value="1"/>
</dbReference>
<dbReference type="OrthoDB" id="846354at2"/>
<organism evidence="7 8">
    <name type="scientific">Paludibacter jiangxiensis</name>
    <dbReference type="NCBI Taxonomy" id="681398"/>
    <lineage>
        <taxon>Bacteria</taxon>
        <taxon>Pseudomonadati</taxon>
        <taxon>Bacteroidota</taxon>
        <taxon>Bacteroidia</taxon>
        <taxon>Bacteroidales</taxon>
        <taxon>Paludibacteraceae</taxon>
        <taxon>Paludibacter</taxon>
    </lineage>
</organism>
<feature type="transmembrane region" description="Helical" evidence="6">
    <location>
        <begin position="270"/>
        <end position="293"/>
    </location>
</feature>
<dbReference type="STRING" id="681398.PJIAN_3566"/>
<dbReference type="Proteomes" id="UP000076586">
    <property type="component" value="Unassembled WGS sequence"/>
</dbReference>
<keyword evidence="8" id="KW-1185">Reference proteome</keyword>
<evidence type="ECO:0000256" key="2">
    <source>
        <dbReference type="ARBA" id="ARBA00022475"/>
    </source>
</evidence>
<feature type="transmembrane region" description="Helical" evidence="6">
    <location>
        <begin position="346"/>
        <end position="366"/>
    </location>
</feature>
<feature type="transmembrane region" description="Helical" evidence="6">
    <location>
        <begin position="54"/>
        <end position="75"/>
    </location>
</feature>
<evidence type="ECO:0000256" key="5">
    <source>
        <dbReference type="ARBA" id="ARBA00023136"/>
    </source>
</evidence>
<dbReference type="EMBL" id="BDCR01000003">
    <property type="protein sequence ID" value="GAT63249.1"/>
    <property type="molecule type" value="Genomic_DNA"/>
</dbReference>
<feature type="transmembrane region" description="Helical" evidence="6">
    <location>
        <begin position="401"/>
        <end position="422"/>
    </location>
</feature>
<dbReference type="PANTHER" id="PTHR30250">
    <property type="entry name" value="PST FAMILY PREDICTED COLANIC ACID TRANSPORTER"/>
    <property type="match status" value="1"/>
</dbReference>
<name>A0A161LVF9_9BACT</name>
<feature type="transmembrane region" description="Helical" evidence="6">
    <location>
        <begin position="130"/>
        <end position="148"/>
    </location>
</feature>
<comment type="caution">
    <text evidence="7">The sequence shown here is derived from an EMBL/GenBank/DDBJ whole genome shotgun (WGS) entry which is preliminary data.</text>
</comment>
<reference evidence="8" key="1">
    <citation type="submission" date="2016-04" db="EMBL/GenBank/DDBJ databases">
        <title>Draft genome sequence of Paludibacter jiangxiensis strain NM7.</title>
        <authorList>
            <person name="Qiu Y."/>
            <person name="Matsuura N."/>
            <person name="Ohashi A."/>
            <person name="Tourlousse M.D."/>
            <person name="Sekiguchi Y."/>
        </authorList>
    </citation>
    <scope>NUCLEOTIDE SEQUENCE [LARGE SCALE GENOMIC DNA]</scope>
    <source>
        <strain evidence="8">NM7</strain>
    </source>
</reference>
<comment type="subcellular location">
    <subcellularLocation>
        <location evidence="1">Cell membrane</location>
        <topology evidence="1">Multi-pass membrane protein</topology>
    </subcellularLocation>
</comment>
<dbReference type="InterPro" id="IPR050833">
    <property type="entry name" value="Poly_Biosynth_Transport"/>
</dbReference>
<evidence type="ECO:0000313" key="8">
    <source>
        <dbReference type="Proteomes" id="UP000076586"/>
    </source>
</evidence>
<evidence type="ECO:0000256" key="3">
    <source>
        <dbReference type="ARBA" id="ARBA00022692"/>
    </source>
</evidence>
<reference evidence="8" key="2">
    <citation type="journal article" date="2017" name="Genome Announc.">
        <title>Draft genome sequence of Paludibacter jiangxiensis NM7(T), a propionate-producing fermentative bacterium.</title>
        <authorList>
            <person name="Qiu Y.-L."/>
            <person name="Tourlousse D.M."/>
            <person name="Matsuura N."/>
            <person name="Ohashi A."/>
            <person name="Sekiguchi Y."/>
        </authorList>
    </citation>
    <scope>NUCLEOTIDE SEQUENCE [LARGE SCALE GENOMIC DNA]</scope>
    <source>
        <strain evidence="8">NM7</strain>
    </source>
</reference>
<keyword evidence="3 6" id="KW-0812">Transmembrane</keyword>
<proteinExistence type="predicted"/>
<keyword evidence="5 6" id="KW-0472">Membrane</keyword>
<evidence type="ECO:0000313" key="7">
    <source>
        <dbReference type="EMBL" id="GAT63249.1"/>
    </source>
</evidence>
<protein>
    <submittedName>
        <fullName evidence="7">Membrane protein</fullName>
    </submittedName>
</protein>
<keyword evidence="4 6" id="KW-1133">Transmembrane helix</keyword>
<sequence length="428" mass="47611">MEALRQRILSHPYYDKALYWFKTISITGLAQIIVQGVGFVTGILIIRLLPTQEYALYTLANTMLGTMTVLADGGISSGVMAQGGKVWQDREKLGVVLATGLDLRRKFAVGSLIVSTPILFYLLLHHGASWMTSILIVMSLIPAFYAAISDSLLEMVPKLNQSIFPLQKNQVGVGIGRLVLTGLTLFVFPWTFVAIWASGIPRIYGNIQLRKIAYGFTDRQQLDPVIRKEILSMVRRILPGSIYYCLSGQIALWLISILGNTTSVAQLGALGRFAMLLTLLNVWVGTLIIPRFARLSEKKKVLLERFFQIFILLFFVLLIIVALVYLFSDSILWILGKNYIGLQNELILSIIGSCIGLLAGVAFSLFTSRGWVINPVFSIFLSLLSIVVGALIFNMSSLQGVLLYNIYLSFFQLLINGGYCLYKIKTTI</sequence>
<accession>A0A161LVF9</accession>
<feature type="transmembrane region" description="Helical" evidence="6">
    <location>
        <begin position="373"/>
        <end position="395"/>
    </location>
</feature>
<feature type="transmembrane region" description="Helical" evidence="6">
    <location>
        <begin position="237"/>
        <end position="258"/>
    </location>
</feature>
<dbReference type="RefSeq" id="WP_068704244.1">
    <property type="nucleotide sequence ID" value="NZ_BDCR01000003.1"/>
</dbReference>
<feature type="transmembrane region" description="Helical" evidence="6">
    <location>
        <begin position="107"/>
        <end position="124"/>
    </location>
</feature>
<evidence type="ECO:0000256" key="1">
    <source>
        <dbReference type="ARBA" id="ARBA00004651"/>
    </source>
</evidence>
<keyword evidence="2" id="KW-1003">Cell membrane</keyword>
<evidence type="ECO:0000256" key="6">
    <source>
        <dbReference type="SAM" id="Phobius"/>
    </source>
</evidence>
<feature type="transmembrane region" description="Helical" evidence="6">
    <location>
        <begin position="20"/>
        <end position="48"/>
    </location>
</feature>
<gene>
    <name evidence="7" type="ORF">PJIAN_3566</name>
</gene>